<organism evidence="1 2">
    <name type="scientific">Rhizopus microsporus</name>
    <dbReference type="NCBI Taxonomy" id="58291"/>
    <lineage>
        <taxon>Eukaryota</taxon>
        <taxon>Fungi</taxon>
        <taxon>Fungi incertae sedis</taxon>
        <taxon>Mucoromycota</taxon>
        <taxon>Mucoromycotina</taxon>
        <taxon>Mucoromycetes</taxon>
        <taxon>Mucorales</taxon>
        <taxon>Mucorineae</taxon>
        <taxon>Rhizopodaceae</taxon>
        <taxon>Rhizopus</taxon>
    </lineage>
</organism>
<dbReference type="Proteomes" id="UP000242381">
    <property type="component" value="Unassembled WGS sequence"/>
</dbReference>
<protein>
    <submittedName>
        <fullName evidence="1">Uncharacterized protein</fullName>
    </submittedName>
</protein>
<sequence length="106" mass="12130">MKHLQKCEYAQYVPWTDNGRSFHHSTEGFQAAKRRIMDIRLESLQGASYLRSQLCQIVNDASCCLAGATKYAQHQNCTNDNGYSHTLIYALLINLTLKTSQEFKLQ</sequence>
<dbReference type="EMBL" id="KV921643">
    <property type="protein sequence ID" value="ORE12556.1"/>
    <property type="molecule type" value="Genomic_DNA"/>
</dbReference>
<evidence type="ECO:0000313" key="1">
    <source>
        <dbReference type="EMBL" id="ORE12556.1"/>
    </source>
</evidence>
<evidence type="ECO:0000313" key="2">
    <source>
        <dbReference type="Proteomes" id="UP000242381"/>
    </source>
</evidence>
<proteinExistence type="predicted"/>
<reference evidence="1 2" key="1">
    <citation type="journal article" date="2016" name="Proc. Natl. Acad. Sci. U.S.A.">
        <title>Lipid metabolic changes in an early divergent fungus govern the establishment of a mutualistic symbiosis with endobacteria.</title>
        <authorList>
            <person name="Lastovetsky O.A."/>
            <person name="Gaspar M.L."/>
            <person name="Mondo S.J."/>
            <person name="LaButti K.M."/>
            <person name="Sandor L."/>
            <person name="Grigoriev I.V."/>
            <person name="Henry S.A."/>
            <person name="Pawlowska T.E."/>
        </authorList>
    </citation>
    <scope>NUCLEOTIDE SEQUENCE [LARGE SCALE GENOMIC DNA]</scope>
    <source>
        <strain evidence="1 2">ATCC 11559</strain>
    </source>
</reference>
<name>A0A1X0RKN5_RHIZD</name>
<accession>A0A1X0RKN5</accession>
<dbReference type="AlphaFoldDB" id="A0A1X0RKN5"/>
<gene>
    <name evidence="1" type="ORF">BCV71DRAFT_240026</name>
</gene>